<keyword evidence="2" id="KW-0472">Membrane</keyword>
<dbReference type="Proteomes" id="UP000317536">
    <property type="component" value="Unassembled WGS sequence"/>
</dbReference>
<evidence type="ECO:0000313" key="4">
    <source>
        <dbReference type="Proteomes" id="UP000317536"/>
    </source>
</evidence>
<keyword evidence="2" id="KW-1133">Transmembrane helix</keyword>
<keyword evidence="2" id="KW-0812">Transmembrane</keyword>
<feature type="compositionally biased region" description="Polar residues" evidence="1">
    <location>
        <begin position="237"/>
        <end position="254"/>
    </location>
</feature>
<sequence length="309" mass="31452">MKQFFHDISWAQIIAGALAAMTSFWLAAKIGVAGSIIGVAIGSIVSAVASQIYKNVLEASGQKLQESVVGSADQDDADSKTGSNDDSDADGQTTMLPAQGKGRSDDSSDAADGSTQVMAPVDGSTQVMPPVGDEKSTSKTGRTISSSNGPRTHAASITATSRKKLDQRHRNVIIVSVVSALVAVLLSALAINALTKGEGTDKVVRNVVSPPASQVVTPSQEEETPSKPAQRTEEPENQATPGAPQSQPSGTNQNQGTEQGSGQVQQQGGKPTSSPSPSADATGSTPSPSNTASTPQSSPTSTTNSSPLN</sequence>
<evidence type="ECO:0000313" key="3">
    <source>
        <dbReference type="EMBL" id="TSJ86400.1"/>
    </source>
</evidence>
<organism evidence="3 4">
    <name type="scientific">Bifidobacterium asteroides</name>
    <dbReference type="NCBI Taxonomy" id="1684"/>
    <lineage>
        <taxon>Bacteria</taxon>
        <taxon>Bacillati</taxon>
        <taxon>Actinomycetota</taxon>
        <taxon>Actinomycetes</taxon>
        <taxon>Bifidobacteriales</taxon>
        <taxon>Bifidobacteriaceae</taxon>
        <taxon>Bifidobacterium</taxon>
    </lineage>
</organism>
<feature type="compositionally biased region" description="Polar residues" evidence="1">
    <location>
        <begin position="80"/>
        <end position="96"/>
    </location>
</feature>
<name>A0A556RBY4_9BIFI</name>
<feature type="transmembrane region" description="Helical" evidence="2">
    <location>
        <begin position="172"/>
        <end position="194"/>
    </location>
</feature>
<gene>
    <name evidence="3" type="ORF">FPK29_01555</name>
</gene>
<feature type="region of interest" description="Disordered" evidence="1">
    <location>
        <begin position="210"/>
        <end position="309"/>
    </location>
</feature>
<feature type="transmembrane region" description="Helical" evidence="2">
    <location>
        <begin position="32"/>
        <end position="53"/>
    </location>
</feature>
<evidence type="ECO:0000256" key="1">
    <source>
        <dbReference type="SAM" id="MobiDB-lite"/>
    </source>
</evidence>
<accession>A0A556RBY4</accession>
<protein>
    <submittedName>
        <fullName evidence="3">Uncharacterized protein</fullName>
    </submittedName>
</protein>
<feature type="compositionally biased region" description="Polar residues" evidence="1">
    <location>
        <begin position="138"/>
        <end position="160"/>
    </location>
</feature>
<feature type="compositionally biased region" description="Low complexity" evidence="1">
    <location>
        <begin position="255"/>
        <end position="309"/>
    </location>
</feature>
<reference evidence="3 4" key="1">
    <citation type="submission" date="2019-07" db="EMBL/GenBank/DDBJ databases">
        <title>Bifidobacterium asteroides genomes.</title>
        <authorList>
            <person name="Zheng H."/>
        </authorList>
    </citation>
    <scope>NUCLEOTIDE SEQUENCE [LARGE SCALE GENOMIC DNA]</scope>
    <source>
        <strain evidence="3 4">W8111</strain>
    </source>
</reference>
<dbReference type="AlphaFoldDB" id="A0A556RBY4"/>
<feature type="region of interest" description="Disordered" evidence="1">
    <location>
        <begin position="67"/>
        <end position="165"/>
    </location>
</feature>
<evidence type="ECO:0000256" key="2">
    <source>
        <dbReference type="SAM" id="Phobius"/>
    </source>
</evidence>
<dbReference type="EMBL" id="VMHJ01000001">
    <property type="protein sequence ID" value="TSJ86400.1"/>
    <property type="molecule type" value="Genomic_DNA"/>
</dbReference>
<proteinExistence type="predicted"/>
<comment type="caution">
    <text evidence="3">The sequence shown here is derived from an EMBL/GenBank/DDBJ whole genome shotgun (WGS) entry which is preliminary data.</text>
</comment>